<proteinExistence type="predicted"/>
<reference evidence="2 3" key="1">
    <citation type="submission" date="2009-08" db="EMBL/GenBank/DDBJ databases">
        <title>The Genome Sequence of Spizellomyces punctatus strain DAOM BR117.</title>
        <authorList>
            <consortium name="The Broad Institute Genome Sequencing Platform"/>
            <person name="Russ C."/>
            <person name="Cuomo C."/>
            <person name="Shea T."/>
            <person name="Young S.K."/>
            <person name="Zeng Q."/>
            <person name="Koehrsen M."/>
            <person name="Haas B."/>
            <person name="Borodovsky M."/>
            <person name="Guigo R."/>
            <person name="Alvarado L."/>
            <person name="Berlin A."/>
            <person name="Bochicchio J."/>
            <person name="Borenstein D."/>
            <person name="Chapman S."/>
            <person name="Chen Z."/>
            <person name="Engels R."/>
            <person name="Freedman E."/>
            <person name="Gellesch M."/>
            <person name="Goldberg J."/>
            <person name="Griggs A."/>
            <person name="Gujja S."/>
            <person name="Heiman D."/>
            <person name="Hepburn T."/>
            <person name="Howarth C."/>
            <person name="Jen D."/>
            <person name="Larson L."/>
            <person name="Lewis B."/>
            <person name="Mehta T."/>
            <person name="Park D."/>
            <person name="Pearson M."/>
            <person name="Roberts A."/>
            <person name="Saif S."/>
            <person name="Shenoy N."/>
            <person name="Sisk P."/>
            <person name="Stolte C."/>
            <person name="Sykes S."/>
            <person name="Thomson T."/>
            <person name="Walk T."/>
            <person name="White J."/>
            <person name="Yandava C."/>
            <person name="Burger G."/>
            <person name="Gray M.W."/>
            <person name="Holland P.W.H."/>
            <person name="King N."/>
            <person name="Lang F.B.F."/>
            <person name="Roger A.J."/>
            <person name="Ruiz-Trillo I."/>
            <person name="Lander E."/>
            <person name="Nusbaum C."/>
        </authorList>
    </citation>
    <scope>NUCLEOTIDE SEQUENCE [LARGE SCALE GENOMIC DNA]</scope>
    <source>
        <strain evidence="2 3">DAOM BR117</strain>
    </source>
</reference>
<name>A0A0L0HF55_SPIPD</name>
<dbReference type="RefSeq" id="XP_016607787.1">
    <property type="nucleotide sequence ID" value="XM_016753354.1"/>
</dbReference>
<evidence type="ECO:0000313" key="2">
    <source>
        <dbReference type="EMBL" id="KNC99747.1"/>
    </source>
</evidence>
<dbReference type="Proteomes" id="UP000053201">
    <property type="component" value="Unassembled WGS sequence"/>
</dbReference>
<feature type="region of interest" description="Disordered" evidence="1">
    <location>
        <begin position="106"/>
        <end position="128"/>
    </location>
</feature>
<dbReference type="InParanoid" id="A0A0L0HF55"/>
<dbReference type="AlphaFoldDB" id="A0A0L0HF55"/>
<organism evidence="2 3">
    <name type="scientific">Spizellomyces punctatus (strain DAOM BR117)</name>
    <dbReference type="NCBI Taxonomy" id="645134"/>
    <lineage>
        <taxon>Eukaryota</taxon>
        <taxon>Fungi</taxon>
        <taxon>Fungi incertae sedis</taxon>
        <taxon>Chytridiomycota</taxon>
        <taxon>Chytridiomycota incertae sedis</taxon>
        <taxon>Chytridiomycetes</taxon>
        <taxon>Spizellomycetales</taxon>
        <taxon>Spizellomycetaceae</taxon>
        <taxon>Spizellomyces</taxon>
    </lineage>
</organism>
<accession>A0A0L0HF55</accession>
<gene>
    <name evidence="2" type="ORF">SPPG_05127</name>
</gene>
<evidence type="ECO:0000313" key="3">
    <source>
        <dbReference type="Proteomes" id="UP000053201"/>
    </source>
</evidence>
<dbReference type="GeneID" id="27688528"/>
<dbReference type="EMBL" id="KQ257457">
    <property type="protein sequence ID" value="KNC99747.1"/>
    <property type="molecule type" value="Genomic_DNA"/>
</dbReference>
<protein>
    <submittedName>
        <fullName evidence="2">Uncharacterized protein</fullName>
    </submittedName>
</protein>
<sequence>MDVSTRFPLTQLSTFLDDPNCSWKEYVNEVHRAKSVLLAELESIEDKETRKLYREAINDLNSRKTRDGFSEYMEIKNNKRLVLESHLKVATVTAAHDTIVERVMRKRKADSTGLPPPKRTCSSPGEIFDSYRESGDTVEIGSYEASGDTAEIGSYEESGDTVASQGEIAYDLQPPEHNEGFDSYQESGEFGPIVTRIKELRSSGSPGALSTLFWSVVDLRTQEYPDFPLPMNERGCTLLTGETITKLNEHFQSIMLDAQEKLSTSVVSLFEVLRSLVQYDRSEYSIAKLSNVLHRGGICALKLLFSDKLEGMERLWRDQGSEDELQSVEETLAACQAIDPDDSMTKWVCRKFYDAEDMLLMPSDPTERTIDAYCILPFSKLPVVSLRYGEGACKADAEDKKRRNSESKGKHVDFNHFLGGKEVGTGENAGVKPTQDKKDMDFVAGVKCSVALIRSYKQRIVSSCKENGIDAPQDIIEDLQNLAVPFYHVQGTVCMFFLVFAIGNELYGLKEWDFVDFGSMGESVDVILDMAWNFLCVQALHQSFEASRRYITLKVDKIIGRQKSQKLRTIWTIGSRGRGRHLSQPLRRRSWTAASVPIPGHTPKKGLGKI</sequence>
<feature type="compositionally biased region" description="Basic and acidic residues" evidence="1">
    <location>
        <begin position="397"/>
        <end position="414"/>
    </location>
</feature>
<keyword evidence="3" id="KW-1185">Reference proteome</keyword>
<feature type="region of interest" description="Disordered" evidence="1">
    <location>
        <begin position="397"/>
        <end position="433"/>
    </location>
</feature>
<evidence type="ECO:0000256" key="1">
    <source>
        <dbReference type="SAM" id="MobiDB-lite"/>
    </source>
</evidence>
<dbReference type="OrthoDB" id="2150385at2759"/>
<dbReference type="VEuPathDB" id="FungiDB:SPPG_05127"/>